<sequence length="109" mass="12074">DDKGMQSDPERNGHDKKEGIIQVQIVEAAAQGNCQIIQAWKLCSRVVREETLQPFRLKMIVGVVSPDHGLGLFIGSDKAVVPILYTANTPCPLVHRVAILPFDEKLFHS</sequence>
<evidence type="ECO:0000313" key="2">
    <source>
        <dbReference type="Proteomes" id="UP001328107"/>
    </source>
</evidence>
<keyword evidence="2" id="KW-1185">Reference proteome</keyword>
<comment type="caution">
    <text evidence="1">The sequence shown here is derived from an EMBL/GenBank/DDBJ whole genome shotgun (WGS) entry which is preliminary data.</text>
</comment>
<dbReference type="Proteomes" id="UP001328107">
    <property type="component" value="Unassembled WGS sequence"/>
</dbReference>
<protein>
    <submittedName>
        <fullName evidence="1">Uncharacterized protein</fullName>
    </submittedName>
</protein>
<evidence type="ECO:0000313" key="1">
    <source>
        <dbReference type="EMBL" id="GMR52273.1"/>
    </source>
</evidence>
<dbReference type="AlphaFoldDB" id="A0AAN5I4U9"/>
<feature type="non-terminal residue" evidence="1">
    <location>
        <position position="1"/>
    </location>
</feature>
<accession>A0AAN5I4U9</accession>
<feature type="non-terminal residue" evidence="1">
    <location>
        <position position="109"/>
    </location>
</feature>
<name>A0AAN5I4U9_9BILA</name>
<proteinExistence type="predicted"/>
<dbReference type="EMBL" id="BTRK01000005">
    <property type="protein sequence ID" value="GMR52273.1"/>
    <property type="molecule type" value="Genomic_DNA"/>
</dbReference>
<organism evidence="1 2">
    <name type="scientific">Pristionchus mayeri</name>
    <dbReference type="NCBI Taxonomy" id="1317129"/>
    <lineage>
        <taxon>Eukaryota</taxon>
        <taxon>Metazoa</taxon>
        <taxon>Ecdysozoa</taxon>
        <taxon>Nematoda</taxon>
        <taxon>Chromadorea</taxon>
        <taxon>Rhabditida</taxon>
        <taxon>Rhabditina</taxon>
        <taxon>Diplogasteromorpha</taxon>
        <taxon>Diplogasteroidea</taxon>
        <taxon>Neodiplogasteridae</taxon>
        <taxon>Pristionchus</taxon>
    </lineage>
</organism>
<reference evidence="2" key="1">
    <citation type="submission" date="2022-10" db="EMBL/GenBank/DDBJ databases">
        <title>Genome assembly of Pristionchus species.</title>
        <authorList>
            <person name="Yoshida K."/>
            <person name="Sommer R.J."/>
        </authorList>
    </citation>
    <scope>NUCLEOTIDE SEQUENCE [LARGE SCALE GENOMIC DNA]</scope>
    <source>
        <strain evidence="2">RS5460</strain>
    </source>
</reference>
<gene>
    <name evidence="1" type="ORF">PMAYCL1PPCAC_22468</name>
</gene>